<dbReference type="Proteomes" id="UP000190848">
    <property type="component" value="Chromosome"/>
</dbReference>
<sequence>MNIFKYYLIFLLGYGMLYGQNKVVSNSDTLKKYNFSELEDKFYYQKDNGNTKFSKLIAEYYLNKAKANKDIDHTAEGYVLMHYNESLSISVKFIDSLQSIKIKSDDDIYPTRIYLLKGKLYYENDNQKLALDNFVTALKYAKNKNNKRHIAIAEIYIAYLKNYIGKHREAISILEYYYNHADYLTLNDQEHIRLNLADIYLDIDDYNSAIKLIQEGLDSTKKSNEITRYYRYLSLLGLYNLKVKNYEKAIDTLNKCKEYFLENKSFLDAGYSLFYLGSAYTETHQKEKAIESFIKIDSLVQKNSIIFPELREVYTNLIDYYKEKGDKENLLYFIERFIKVDEILDSQSRSLSKELPQKYDTPKLIKEKEEVINSLEKRKLIMNISLVVLVLILLLLTFLYYKSKKKQKKYKKIAQDLISSVEKKDMVTSHTKTIESLPHALSEIIEHQSKTNKIISEDISSSILKELEIFETKELFLKKAITLSSLSKQIKTNTTYLSDVINTHKGKNFATYINDLRIDYALDKLVKDKKFRSYKLVVIAEELGYNNEQAFAIAFKRKTGTTLSIYIKEIEKTGAL</sequence>
<evidence type="ECO:0000256" key="5">
    <source>
        <dbReference type="ARBA" id="ARBA00038253"/>
    </source>
</evidence>
<gene>
    <name evidence="8" type="ORF">BBD32_02935</name>
</gene>
<dbReference type="InterPro" id="IPR018060">
    <property type="entry name" value="HTH_AraC"/>
</dbReference>
<dbReference type="GO" id="GO:0003700">
    <property type="term" value="F:DNA-binding transcription factor activity"/>
    <property type="evidence" value="ECO:0007669"/>
    <property type="project" value="InterPro"/>
</dbReference>
<keyword evidence="4" id="KW-0802">TPR repeat</keyword>
<evidence type="ECO:0000313" key="9">
    <source>
        <dbReference type="Proteomes" id="UP000190848"/>
    </source>
</evidence>
<comment type="subcellular location">
    <subcellularLocation>
        <location evidence="1">Cytoplasm</location>
    </subcellularLocation>
</comment>
<reference evidence="8 9" key="1">
    <citation type="submission" date="2016-07" db="EMBL/GenBank/DDBJ databases">
        <title>Revisiting the taxonomy of the Elizabethkingia Genus using Whole-Genome Sequencing, Optical Mapping, and MALDI-TOF, along with proposal of three novel Elizabethkingia species: Elizabethkingia bruuniana sp. nov., Elizabethkingia ursingii sp. nov., and Elizabethkingia occulta sp. nov.</title>
        <authorList>
            <person name="Nicholson A.C."/>
        </authorList>
    </citation>
    <scope>NUCLEOTIDE SEQUENCE [LARGE SCALE GENOMIC DNA]</scope>
    <source>
        <strain evidence="8 9">F3201</strain>
    </source>
</reference>
<dbReference type="EMBL" id="CP016374">
    <property type="protein sequence ID" value="AQX00495.1"/>
    <property type="molecule type" value="Genomic_DNA"/>
</dbReference>
<organism evidence="8 9">
    <name type="scientific">Elizabethkingia anophelis</name>
    <dbReference type="NCBI Taxonomy" id="1117645"/>
    <lineage>
        <taxon>Bacteria</taxon>
        <taxon>Pseudomonadati</taxon>
        <taxon>Bacteroidota</taxon>
        <taxon>Flavobacteriia</taxon>
        <taxon>Flavobacteriales</taxon>
        <taxon>Weeksellaceae</taxon>
        <taxon>Elizabethkingia</taxon>
    </lineage>
</organism>
<dbReference type="InterPro" id="IPR051476">
    <property type="entry name" value="Bac_ResReg_Asp_Phosphatase"/>
</dbReference>
<dbReference type="Gene3D" id="1.10.10.60">
    <property type="entry name" value="Homeodomain-like"/>
    <property type="match status" value="2"/>
</dbReference>
<dbReference type="SMART" id="SM00028">
    <property type="entry name" value="TPR"/>
    <property type="match status" value="4"/>
</dbReference>
<dbReference type="RefSeq" id="WP_078395224.1">
    <property type="nucleotide sequence ID" value="NZ_CP016374.1"/>
</dbReference>
<name>A0AAU8VC48_9FLAO</name>
<evidence type="ECO:0000256" key="4">
    <source>
        <dbReference type="ARBA" id="ARBA00022803"/>
    </source>
</evidence>
<feature type="transmembrane region" description="Helical" evidence="6">
    <location>
        <begin position="380"/>
        <end position="401"/>
    </location>
</feature>
<keyword evidence="6" id="KW-0472">Membrane</keyword>
<dbReference type="AlphaFoldDB" id="A0AAU8VC48"/>
<keyword evidence="6" id="KW-1133">Transmembrane helix</keyword>
<feature type="domain" description="HTH araC/xylS-type" evidence="7">
    <location>
        <begin position="467"/>
        <end position="569"/>
    </location>
</feature>
<keyword evidence="6" id="KW-0812">Transmembrane</keyword>
<dbReference type="GO" id="GO:0005737">
    <property type="term" value="C:cytoplasm"/>
    <property type="evidence" value="ECO:0007669"/>
    <property type="project" value="UniProtKB-SubCell"/>
</dbReference>
<evidence type="ECO:0000256" key="2">
    <source>
        <dbReference type="ARBA" id="ARBA00022490"/>
    </source>
</evidence>
<dbReference type="SUPFAM" id="SSF48452">
    <property type="entry name" value="TPR-like"/>
    <property type="match status" value="1"/>
</dbReference>
<keyword evidence="3" id="KW-0677">Repeat</keyword>
<dbReference type="InterPro" id="IPR019734">
    <property type="entry name" value="TPR_rpt"/>
</dbReference>
<evidence type="ECO:0000256" key="1">
    <source>
        <dbReference type="ARBA" id="ARBA00004496"/>
    </source>
</evidence>
<dbReference type="PROSITE" id="PS01124">
    <property type="entry name" value="HTH_ARAC_FAMILY_2"/>
    <property type="match status" value="1"/>
</dbReference>
<dbReference type="PANTHER" id="PTHR46630:SF1">
    <property type="entry name" value="TETRATRICOPEPTIDE REPEAT PROTEIN 29"/>
    <property type="match status" value="1"/>
</dbReference>
<evidence type="ECO:0000256" key="6">
    <source>
        <dbReference type="SAM" id="Phobius"/>
    </source>
</evidence>
<dbReference type="PANTHER" id="PTHR46630">
    <property type="entry name" value="TETRATRICOPEPTIDE REPEAT PROTEIN 29"/>
    <property type="match status" value="1"/>
</dbReference>
<evidence type="ECO:0000313" key="8">
    <source>
        <dbReference type="EMBL" id="AQX00495.1"/>
    </source>
</evidence>
<comment type="similarity">
    <text evidence="5">Belongs to the Rap family.</text>
</comment>
<proteinExistence type="inferred from homology"/>
<dbReference type="SMART" id="SM00342">
    <property type="entry name" value="HTH_ARAC"/>
    <property type="match status" value="1"/>
</dbReference>
<protein>
    <recommendedName>
        <fullName evidence="7">HTH araC/xylS-type domain-containing protein</fullName>
    </recommendedName>
</protein>
<dbReference type="Pfam" id="PF12833">
    <property type="entry name" value="HTH_18"/>
    <property type="match status" value="1"/>
</dbReference>
<dbReference type="InterPro" id="IPR011990">
    <property type="entry name" value="TPR-like_helical_dom_sf"/>
</dbReference>
<evidence type="ECO:0000256" key="3">
    <source>
        <dbReference type="ARBA" id="ARBA00022737"/>
    </source>
</evidence>
<dbReference type="Gene3D" id="1.25.40.10">
    <property type="entry name" value="Tetratricopeptide repeat domain"/>
    <property type="match status" value="2"/>
</dbReference>
<evidence type="ECO:0000259" key="7">
    <source>
        <dbReference type="PROSITE" id="PS01124"/>
    </source>
</evidence>
<accession>A0AAU8VC48</accession>
<keyword evidence="2" id="KW-0963">Cytoplasm</keyword>
<dbReference type="GO" id="GO:0043565">
    <property type="term" value="F:sequence-specific DNA binding"/>
    <property type="evidence" value="ECO:0007669"/>
    <property type="project" value="InterPro"/>
</dbReference>